<feature type="domain" description="ArsA/GET3 Anion-transporting ATPase-like" evidence="1">
    <location>
        <begin position="21"/>
        <end position="295"/>
    </location>
</feature>
<protein>
    <submittedName>
        <fullName evidence="2">ArsA family ATPase</fullName>
    </submittedName>
</protein>
<proteinExistence type="predicted"/>
<dbReference type="Proteomes" id="UP000820669">
    <property type="component" value="Unassembled WGS sequence"/>
</dbReference>
<dbReference type="Pfam" id="PF02374">
    <property type="entry name" value="ArsA_ATPase"/>
    <property type="match status" value="1"/>
</dbReference>
<evidence type="ECO:0000313" key="3">
    <source>
        <dbReference type="Proteomes" id="UP000820669"/>
    </source>
</evidence>
<dbReference type="Gene3D" id="3.40.50.300">
    <property type="entry name" value="P-loop containing nucleotide triphosphate hydrolases"/>
    <property type="match status" value="1"/>
</dbReference>
<comment type="caution">
    <text evidence="2">The sequence shown here is derived from an EMBL/GenBank/DDBJ whole genome shotgun (WGS) entry which is preliminary data.</text>
</comment>
<dbReference type="PANTHER" id="PTHR10803">
    <property type="entry name" value="ARSENICAL PUMP-DRIVING ATPASE ARSENITE-TRANSLOCATING ATPASE"/>
    <property type="match status" value="1"/>
</dbReference>
<dbReference type="EMBL" id="JAAXLA010000065">
    <property type="protein sequence ID" value="NMI00819.1"/>
    <property type="molecule type" value="Genomic_DNA"/>
</dbReference>
<dbReference type="CDD" id="cd02035">
    <property type="entry name" value="ArsA"/>
    <property type="match status" value="1"/>
</dbReference>
<evidence type="ECO:0000313" key="2">
    <source>
        <dbReference type="EMBL" id="NMI00819.1"/>
    </source>
</evidence>
<dbReference type="InterPro" id="IPR025723">
    <property type="entry name" value="ArsA/GET3_ATPase-like"/>
</dbReference>
<dbReference type="InterPro" id="IPR027417">
    <property type="entry name" value="P-loop_NTPase"/>
</dbReference>
<gene>
    <name evidence="2" type="ORF">HF526_26445</name>
</gene>
<reference evidence="2 3" key="1">
    <citation type="submission" date="2020-04" db="EMBL/GenBank/DDBJ databases">
        <authorList>
            <person name="Klaysubun C."/>
            <person name="Duangmal K."/>
            <person name="Lipun K."/>
        </authorList>
    </citation>
    <scope>NUCLEOTIDE SEQUENCE [LARGE SCALE GENOMIC DNA]</scope>
    <source>
        <strain evidence="2 3">K10HN5</strain>
    </source>
</reference>
<dbReference type="RefSeq" id="WP_169384279.1">
    <property type="nucleotide sequence ID" value="NZ_JAAXLA010000065.1"/>
</dbReference>
<name>A0ABX1SJY0_9PSEU</name>
<dbReference type="PANTHER" id="PTHR10803:SF26">
    <property type="entry name" value="ANION TRANSPORTER ATPASE-RELATED"/>
    <property type="match status" value="1"/>
</dbReference>
<dbReference type="SUPFAM" id="SSF52540">
    <property type="entry name" value="P-loop containing nucleoside triphosphate hydrolases"/>
    <property type="match status" value="1"/>
</dbReference>
<sequence length="397" mass="41894">MSALKTPPPLDVDAVLDDPQTRIIVCCGSGGVGKTTTSAALALRAAERGRKTVVLTIDPAKRLAQALGLTQLGNEPHEVAGVPGDGAPGGGELHAMMLDMRRTFDEMVYAHADPERAEKIIANPFYQTISSSFSGTQEYMAMEKLSQLTATGDWDLVVVDTPPSRSALDFLDAPQRMSNFLDGRMIRLLSSPARAGGKGIRKIVGAGFQLFSKAVSTILGGALLADASAFVQAFDTMFGGFRERATKTYALLRSPGTAFLVVAAPEPDALREAAYFVDRLSAEDMPLAGLVLNRTHPVLAPLSAAKARDAAENLNGNGSRLAAAVLRLHADRVDLADRENRLLSRFAGAHPAVRVTRVPAVAGDISDLDGLREIGSRLAHGGVPETGHRAEAVTAAP</sequence>
<dbReference type="InterPro" id="IPR016300">
    <property type="entry name" value="ATPase_ArsA/GET3"/>
</dbReference>
<accession>A0ABX1SJY0</accession>
<evidence type="ECO:0000259" key="1">
    <source>
        <dbReference type="Pfam" id="PF02374"/>
    </source>
</evidence>
<keyword evidence="3" id="KW-1185">Reference proteome</keyword>
<organism evidence="2 3">
    <name type="scientific">Pseudonocardia acidicola</name>
    <dbReference type="NCBI Taxonomy" id="2724939"/>
    <lineage>
        <taxon>Bacteria</taxon>
        <taxon>Bacillati</taxon>
        <taxon>Actinomycetota</taxon>
        <taxon>Actinomycetes</taxon>
        <taxon>Pseudonocardiales</taxon>
        <taxon>Pseudonocardiaceae</taxon>
        <taxon>Pseudonocardia</taxon>
    </lineage>
</organism>